<dbReference type="EMBL" id="BAAAZO010000008">
    <property type="protein sequence ID" value="GAA3621713.1"/>
    <property type="molecule type" value="Genomic_DNA"/>
</dbReference>
<accession>A0ABP7A029</accession>
<proteinExistence type="predicted"/>
<evidence type="ECO:0000313" key="1">
    <source>
        <dbReference type="EMBL" id="GAA3621713.1"/>
    </source>
</evidence>
<name>A0ABP7A029_9ACTN</name>
<protein>
    <submittedName>
        <fullName evidence="1">Uncharacterized protein</fullName>
    </submittedName>
</protein>
<keyword evidence="2" id="KW-1185">Reference proteome</keyword>
<comment type="caution">
    <text evidence="1">The sequence shown here is derived from an EMBL/GenBank/DDBJ whole genome shotgun (WGS) entry which is preliminary data.</text>
</comment>
<gene>
    <name evidence="1" type="ORF">GCM10022223_43260</name>
</gene>
<dbReference type="Proteomes" id="UP001501074">
    <property type="component" value="Unassembled WGS sequence"/>
</dbReference>
<evidence type="ECO:0000313" key="2">
    <source>
        <dbReference type="Proteomes" id="UP001501074"/>
    </source>
</evidence>
<sequence>MRDQVLQQFTEDAGAAFVEVIRKADRPVSKGDITAGIVDAGADSAQVQRQWERLRGHLKAHPNISKPKPTLYEWSFAPRPSRDSLYLLAEQAGKRGQAWLVQAYVDALADTLARAETTSSGAHGSWSDQRELEKVTLIADLVSSVAMLAAEGRSTTDIEDWLLQEADRHRLSPIGRIGEEITYDKDLHEPKGGRPRAGDLMRVTRPGFSWIGTGHPVTVVKALVEHR</sequence>
<dbReference type="RefSeq" id="WP_231487043.1">
    <property type="nucleotide sequence ID" value="NZ_BAAAZO010000008.1"/>
</dbReference>
<organism evidence="1 2">
    <name type="scientific">Kineosporia mesophila</name>
    <dbReference type="NCBI Taxonomy" id="566012"/>
    <lineage>
        <taxon>Bacteria</taxon>
        <taxon>Bacillati</taxon>
        <taxon>Actinomycetota</taxon>
        <taxon>Actinomycetes</taxon>
        <taxon>Kineosporiales</taxon>
        <taxon>Kineosporiaceae</taxon>
        <taxon>Kineosporia</taxon>
    </lineage>
</organism>
<reference evidence="2" key="1">
    <citation type="journal article" date="2019" name="Int. J. Syst. Evol. Microbiol.">
        <title>The Global Catalogue of Microorganisms (GCM) 10K type strain sequencing project: providing services to taxonomists for standard genome sequencing and annotation.</title>
        <authorList>
            <consortium name="The Broad Institute Genomics Platform"/>
            <consortium name="The Broad Institute Genome Sequencing Center for Infectious Disease"/>
            <person name="Wu L."/>
            <person name="Ma J."/>
        </authorList>
    </citation>
    <scope>NUCLEOTIDE SEQUENCE [LARGE SCALE GENOMIC DNA]</scope>
    <source>
        <strain evidence="2">JCM 16902</strain>
    </source>
</reference>